<dbReference type="CDD" id="cd03768">
    <property type="entry name" value="SR_ResInv"/>
    <property type="match status" value="1"/>
</dbReference>
<evidence type="ECO:0000256" key="3">
    <source>
        <dbReference type="SAM" id="MobiDB-lite"/>
    </source>
</evidence>
<dbReference type="Pfam" id="PF00239">
    <property type="entry name" value="Resolvase"/>
    <property type="match status" value="1"/>
</dbReference>
<keyword evidence="6" id="KW-1185">Reference proteome</keyword>
<evidence type="ECO:0000256" key="2">
    <source>
        <dbReference type="ARBA" id="ARBA00023172"/>
    </source>
</evidence>
<evidence type="ECO:0000313" key="6">
    <source>
        <dbReference type="Proteomes" id="UP001501204"/>
    </source>
</evidence>
<dbReference type="InterPro" id="IPR036162">
    <property type="entry name" value="Resolvase-like_N_sf"/>
</dbReference>
<protein>
    <recommendedName>
        <fullName evidence="4">Resolvase/invertase-type recombinase catalytic domain-containing protein</fullName>
    </recommendedName>
</protein>
<dbReference type="RefSeq" id="WP_344120997.1">
    <property type="nucleotide sequence ID" value="NZ_BAAAOA010000015.1"/>
</dbReference>
<keyword evidence="1" id="KW-0238">DNA-binding</keyword>
<dbReference type="EMBL" id="BAAAOA010000015">
    <property type="protein sequence ID" value="GAA1755696.1"/>
    <property type="molecule type" value="Genomic_DNA"/>
</dbReference>
<dbReference type="InterPro" id="IPR050639">
    <property type="entry name" value="SSR_resolvase"/>
</dbReference>
<comment type="caution">
    <text evidence="5">The sequence shown here is derived from an EMBL/GenBank/DDBJ whole genome shotgun (WGS) entry which is preliminary data.</text>
</comment>
<dbReference type="SUPFAM" id="SSF53041">
    <property type="entry name" value="Resolvase-like"/>
    <property type="match status" value="1"/>
</dbReference>
<keyword evidence="2" id="KW-0233">DNA recombination</keyword>
<dbReference type="PANTHER" id="PTHR30461:SF2">
    <property type="entry name" value="SERINE RECOMBINASE PINE-RELATED"/>
    <property type="match status" value="1"/>
</dbReference>
<dbReference type="InterPro" id="IPR006119">
    <property type="entry name" value="Resolv_N"/>
</dbReference>
<evidence type="ECO:0000259" key="4">
    <source>
        <dbReference type="PROSITE" id="PS51736"/>
    </source>
</evidence>
<proteinExistence type="predicted"/>
<accession>A0ABN2KGQ5</accession>
<evidence type="ECO:0000256" key="1">
    <source>
        <dbReference type="ARBA" id="ARBA00023125"/>
    </source>
</evidence>
<dbReference type="SMART" id="SM00857">
    <property type="entry name" value="Resolvase"/>
    <property type="match status" value="1"/>
</dbReference>
<feature type="domain" description="Resolvase/invertase-type recombinase catalytic" evidence="4">
    <location>
        <begin position="4"/>
        <end position="140"/>
    </location>
</feature>
<sequence length="195" mass="21725">MAGKKVGYARDPTIEQDLTVQRKALLHLEVAEDRICVDHGPAGAHRTRPGLREAMAACWPGDTLVVTKLDHLARSVPDARGTADELTTKGVVPSPGGSQYDPTDPVGRLLFNVLSMVAEFESDLIRMRTHEGMSLARAKGRLRGKQPKLSILQRRHLMALHEQREHNRTEPAELFGVSRTMIYPTIQRETTKIPH</sequence>
<dbReference type="PANTHER" id="PTHR30461">
    <property type="entry name" value="DNA-INVERTASE FROM LAMBDOID PROPHAGE"/>
    <property type="match status" value="1"/>
</dbReference>
<dbReference type="PROSITE" id="PS51736">
    <property type="entry name" value="RECOMBINASES_3"/>
    <property type="match status" value="1"/>
</dbReference>
<reference evidence="5 6" key="1">
    <citation type="journal article" date="2019" name="Int. J. Syst. Evol. Microbiol.">
        <title>The Global Catalogue of Microorganisms (GCM) 10K type strain sequencing project: providing services to taxonomists for standard genome sequencing and annotation.</title>
        <authorList>
            <consortium name="The Broad Institute Genomics Platform"/>
            <consortium name="The Broad Institute Genome Sequencing Center for Infectious Disease"/>
            <person name="Wu L."/>
            <person name="Ma J."/>
        </authorList>
    </citation>
    <scope>NUCLEOTIDE SEQUENCE [LARGE SCALE GENOMIC DNA]</scope>
    <source>
        <strain evidence="5 6">JCM 14735</strain>
    </source>
</reference>
<gene>
    <name evidence="5" type="ORF">GCM10009767_13830</name>
</gene>
<feature type="region of interest" description="Disordered" evidence="3">
    <location>
        <begin position="80"/>
        <end position="103"/>
    </location>
</feature>
<dbReference type="Gene3D" id="3.40.50.1390">
    <property type="entry name" value="Resolvase, N-terminal catalytic domain"/>
    <property type="match status" value="1"/>
</dbReference>
<dbReference type="Proteomes" id="UP001501204">
    <property type="component" value="Unassembled WGS sequence"/>
</dbReference>
<organism evidence="5 6">
    <name type="scientific">Kocuria aegyptia</name>
    <dbReference type="NCBI Taxonomy" id="330943"/>
    <lineage>
        <taxon>Bacteria</taxon>
        <taxon>Bacillati</taxon>
        <taxon>Actinomycetota</taxon>
        <taxon>Actinomycetes</taxon>
        <taxon>Micrococcales</taxon>
        <taxon>Micrococcaceae</taxon>
        <taxon>Kocuria</taxon>
    </lineage>
</organism>
<name>A0ABN2KGQ5_9MICC</name>
<evidence type="ECO:0000313" key="5">
    <source>
        <dbReference type="EMBL" id="GAA1755696.1"/>
    </source>
</evidence>